<evidence type="ECO:0000313" key="2">
    <source>
        <dbReference type="EMBL" id="PWK24438.1"/>
    </source>
</evidence>
<dbReference type="CDD" id="cd04182">
    <property type="entry name" value="GT_2_like_f"/>
    <property type="match status" value="1"/>
</dbReference>
<dbReference type="InterPro" id="IPR025877">
    <property type="entry name" value="MobA-like_NTP_Trfase"/>
</dbReference>
<dbReference type="Pfam" id="PF12804">
    <property type="entry name" value="NTP_transf_3"/>
    <property type="match status" value="1"/>
</dbReference>
<keyword evidence="2" id="KW-0548">Nucleotidyltransferase</keyword>
<protein>
    <submittedName>
        <fullName evidence="2">Molybdenum cofactor cytidylyltransferase</fullName>
    </submittedName>
</protein>
<keyword evidence="2" id="KW-0808">Transferase</keyword>
<dbReference type="Proteomes" id="UP000245489">
    <property type="component" value="Unassembled WGS sequence"/>
</dbReference>
<dbReference type="EMBL" id="QGGO01000015">
    <property type="protein sequence ID" value="PWK24438.1"/>
    <property type="molecule type" value="Genomic_DNA"/>
</dbReference>
<proteinExistence type="predicted"/>
<reference evidence="2 3" key="1">
    <citation type="submission" date="2018-05" db="EMBL/GenBank/DDBJ databases">
        <title>Genomic Encyclopedia of Archaeal and Bacterial Type Strains, Phase II (KMG-II): from individual species to whole genera.</title>
        <authorList>
            <person name="Goeker M."/>
        </authorList>
    </citation>
    <scope>NUCLEOTIDE SEQUENCE [LARGE SCALE GENOMIC DNA]</scope>
    <source>
        <strain evidence="2 3">DSM 22214</strain>
    </source>
</reference>
<gene>
    <name evidence="2" type="ORF">LV89_02951</name>
</gene>
<evidence type="ECO:0000259" key="1">
    <source>
        <dbReference type="Pfam" id="PF12804"/>
    </source>
</evidence>
<dbReference type="OrthoDB" id="9779263at2"/>
<accession>A0A316E460</accession>
<comment type="caution">
    <text evidence="2">The sequence shown here is derived from an EMBL/GenBank/DDBJ whole genome shotgun (WGS) entry which is preliminary data.</text>
</comment>
<dbReference type="InterPro" id="IPR029044">
    <property type="entry name" value="Nucleotide-diphossugar_trans"/>
</dbReference>
<dbReference type="PANTHER" id="PTHR43777:SF1">
    <property type="entry name" value="MOLYBDENUM COFACTOR CYTIDYLYLTRANSFERASE"/>
    <property type="match status" value="1"/>
</dbReference>
<dbReference type="AlphaFoldDB" id="A0A316E460"/>
<organism evidence="2 3">
    <name type="scientific">Arcicella aurantiaca</name>
    <dbReference type="NCBI Taxonomy" id="591202"/>
    <lineage>
        <taxon>Bacteria</taxon>
        <taxon>Pseudomonadati</taxon>
        <taxon>Bacteroidota</taxon>
        <taxon>Cytophagia</taxon>
        <taxon>Cytophagales</taxon>
        <taxon>Flectobacillaceae</taxon>
        <taxon>Arcicella</taxon>
    </lineage>
</organism>
<dbReference type="PANTHER" id="PTHR43777">
    <property type="entry name" value="MOLYBDENUM COFACTOR CYTIDYLYLTRANSFERASE"/>
    <property type="match status" value="1"/>
</dbReference>
<dbReference type="SUPFAM" id="SSF53448">
    <property type="entry name" value="Nucleotide-diphospho-sugar transferases"/>
    <property type="match status" value="1"/>
</dbReference>
<feature type="domain" description="MobA-like NTP transferase" evidence="1">
    <location>
        <begin position="6"/>
        <end position="165"/>
    </location>
</feature>
<dbReference type="Gene3D" id="3.90.550.10">
    <property type="entry name" value="Spore Coat Polysaccharide Biosynthesis Protein SpsA, Chain A"/>
    <property type="match status" value="1"/>
</dbReference>
<dbReference type="RefSeq" id="WP_109743667.1">
    <property type="nucleotide sequence ID" value="NZ_QGGO01000015.1"/>
</dbReference>
<dbReference type="GO" id="GO:0016779">
    <property type="term" value="F:nucleotidyltransferase activity"/>
    <property type="evidence" value="ECO:0007669"/>
    <property type="project" value="UniProtKB-KW"/>
</dbReference>
<sequence>MTFSILILAAGNSSRLGQPKQLIEFQGETLIRRITKTALTISKDVLIVLGANAELIEANLKPFTGQVKTVFNPDWQEGMGTSINIGVQQLANNTDAIMVLLCDQPFVTAEKLQEILQRFANFHQPIIACQYKNQLGVPMIFDKTIFPELLKLKGDRGARAFLHKYEGKIGVIDFQEGSFDIDTLEDLKQLNTF</sequence>
<evidence type="ECO:0000313" key="3">
    <source>
        <dbReference type="Proteomes" id="UP000245489"/>
    </source>
</evidence>
<name>A0A316E460_9BACT</name>
<keyword evidence="3" id="KW-1185">Reference proteome</keyword>